<dbReference type="InterPro" id="IPR036770">
    <property type="entry name" value="Ankyrin_rpt-contain_sf"/>
</dbReference>
<gene>
    <name evidence="3" type="ORF">BDV98DRAFT_123379</name>
</gene>
<sequence>MDVTLPEKLKAKPGKGKKAKSGGGDEPFETMLHAAARGCDEETMKFLISKGADASSLTQDSLSPFHISLLYSNAPAVRFFLSLKPTPENCHPSRACADGRTPLRLALEGKGSQDKVVEVLKLVVKDATVHVVEKCWNESLSEGVKEVLQSKKGFLPPSAPGSGAGTPTTSSAPLSKKAQKKLEKQRAADEKAARIADEKARADAKRKVKEAKARAREEEARNKREEEEAIRLVEESIRQEKEEEERQRMEVERAARAKVEAARAKVEVEEKARQDERLWSWRGRRRR</sequence>
<dbReference type="AlphaFoldDB" id="A0A5C3QH72"/>
<dbReference type="Pfam" id="PF12796">
    <property type="entry name" value="Ank_2"/>
    <property type="match status" value="1"/>
</dbReference>
<dbReference type="SUPFAM" id="SSF48403">
    <property type="entry name" value="Ankyrin repeat"/>
    <property type="match status" value="1"/>
</dbReference>
<dbReference type="OrthoDB" id="10250354at2759"/>
<dbReference type="PROSITE" id="PS50088">
    <property type="entry name" value="ANK_REPEAT"/>
    <property type="match status" value="1"/>
</dbReference>
<reference evidence="3 4" key="1">
    <citation type="journal article" date="2019" name="Nat. Ecol. Evol.">
        <title>Megaphylogeny resolves global patterns of mushroom evolution.</title>
        <authorList>
            <person name="Varga T."/>
            <person name="Krizsan K."/>
            <person name="Foldi C."/>
            <person name="Dima B."/>
            <person name="Sanchez-Garcia M."/>
            <person name="Sanchez-Ramirez S."/>
            <person name="Szollosi G.J."/>
            <person name="Szarkandi J.G."/>
            <person name="Papp V."/>
            <person name="Albert L."/>
            <person name="Andreopoulos W."/>
            <person name="Angelini C."/>
            <person name="Antonin V."/>
            <person name="Barry K.W."/>
            <person name="Bougher N.L."/>
            <person name="Buchanan P."/>
            <person name="Buyck B."/>
            <person name="Bense V."/>
            <person name="Catcheside P."/>
            <person name="Chovatia M."/>
            <person name="Cooper J."/>
            <person name="Damon W."/>
            <person name="Desjardin D."/>
            <person name="Finy P."/>
            <person name="Geml J."/>
            <person name="Haridas S."/>
            <person name="Hughes K."/>
            <person name="Justo A."/>
            <person name="Karasinski D."/>
            <person name="Kautmanova I."/>
            <person name="Kiss B."/>
            <person name="Kocsube S."/>
            <person name="Kotiranta H."/>
            <person name="LaButti K.M."/>
            <person name="Lechner B.E."/>
            <person name="Liimatainen K."/>
            <person name="Lipzen A."/>
            <person name="Lukacs Z."/>
            <person name="Mihaltcheva S."/>
            <person name="Morgado L.N."/>
            <person name="Niskanen T."/>
            <person name="Noordeloos M.E."/>
            <person name="Ohm R.A."/>
            <person name="Ortiz-Santana B."/>
            <person name="Ovrebo C."/>
            <person name="Racz N."/>
            <person name="Riley R."/>
            <person name="Savchenko A."/>
            <person name="Shiryaev A."/>
            <person name="Soop K."/>
            <person name="Spirin V."/>
            <person name="Szebenyi C."/>
            <person name="Tomsovsky M."/>
            <person name="Tulloss R.E."/>
            <person name="Uehling J."/>
            <person name="Grigoriev I.V."/>
            <person name="Vagvolgyi C."/>
            <person name="Papp T."/>
            <person name="Martin F.M."/>
            <person name="Miettinen O."/>
            <person name="Hibbett D.S."/>
            <person name="Nagy L.G."/>
        </authorList>
    </citation>
    <scope>NUCLEOTIDE SEQUENCE [LARGE SCALE GENOMIC DNA]</scope>
    <source>
        <strain evidence="3 4">CBS 309.79</strain>
    </source>
</reference>
<organism evidence="3 4">
    <name type="scientific">Pterulicium gracile</name>
    <dbReference type="NCBI Taxonomy" id="1884261"/>
    <lineage>
        <taxon>Eukaryota</taxon>
        <taxon>Fungi</taxon>
        <taxon>Dikarya</taxon>
        <taxon>Basidiomycota</taxon>
        <taxon>Agaricomycotina</taxon>
        <taxon>Agaricomycetes</taxon>
        <taxon>Agaricomycetidae</taxon>
        <taxon>Agaricales</taxon>
        <taxon>Pleurotineae</taxon>
        <taxon>Pterulaceae</taxon>
        <taxon>Pterulicium</taxon>
    </lineage>
</organism>
<dbReference type="Proteomes" id="UP000305067">
    <property type="component" value="Unassembled WGS sequence"/>
</dbReference>
<feature type="region of interest" description="Disordered" evidence="2">
    <location>
        <begin position="262"/>
        <end position="287"/>
    </location>
</feature>
<keyword evidence="4" id="KW-1185">Reference proteome</keyword>
<dbReference type="InterPro" id="IPR002110">
    <property type="entry name" value="Ankyrin_rpt"/>
</dbReference>
<evidence type="ECO:0000313" key="4">
    <source>
        <dbReference type="Proteomes" id="UP000305067"/>
    </source>
</evidence>
<protein>
    <submittedName>
        <fullName evidence="3">Uncharacterized protein</fullName>
    </submittedName>
</protein>
<evidence type="ECO:0000256" key="2">
    <source>
        <dbReference type="SAM" id="MobiDB-lite"/>
    </source>
</evidence>
<feature type="compositionally biased region" description="Basic and acidic residues" evidence="2">
    <location>
        <begin position="180"/>
        <end position="227"/>
    </location>
</feature>
<feature type="compositionally biased region" description="Basic and acidic residues" evidence="2">
    <location>
        <begin position="262"/>
        <end position="279"/>
    </location>
</feature>
<evidence type="ECO:0000256" key="1">
    <source>
        <dbReference type="PROSITE-ProRule" id="PRU00023"/>
    </source>
</evidence>
<proteinExistence type="predicted"/>
<dbReference type="SMART" id="SM00248">
    <property type="entry name" value="ANK"/>
    <property type="match status" value="3"/>
</dbReference>
<name>A0A5C3QH72_9AGAR</name>
<feature type="compositionally biased region" description="Basic and acidic residues" evidence="2">
    <location>
        <begin position="1"/>
        <end position="10"/>
    </location>
</feature>
<evidence type="ECO:0000313" key="3">
    <source>
        <dbReference type="EMBL" id="TFK99830.1"/>
    </source>
</evidence>
<feature type="compositionally biased region" description="Basic residues" evidence="2">
    <location>
        <begin position="11"/>
        <end position="20"/>
    </location>
</feature>
<feature type="repeat" description="ANK" evidence="1">
    <location>
        <begin position="27"/>
        <end position="59"/>
    </location>
</feature>
<dbReference type="EMBL" id="ML178831">
    <property type="protein sequence ID" value="TFK99830.1"/>
    <property type="molecule type" value="Genomic_DNA"/>
</dbReference>
<dbReference type="Gene3D" id="1.25.40.20">
    <property type="entry name" value="Ankyrin repeat-containing domain"/>
    <property type="match status" value="1"/>
</dbReference>
<accession>A0A5C3QH72</accession>
<feature type="region of interest" description="Disordered" evidence="2">
    <location>
        <begin position="152"/>
        <end position="227"/>
    </location>
</feature>
<keyword evidence="1" id="KW-0040">ANK repeat</keyword>
<dbReference type="STRING" id="1884261.A0A5C3QH72"/>
<feature type="region of interest" description="Disordered" evidence="2">
    <location>
        <begin position="1"/>
        <end position="27"/>
    </location>
</feature>